<feature type="transmembrane region" description="Helical" evidence="6">
    <location>
        <begin position="45"/>
        <end position="70"/>
    </location>
</feature>
<gene>
    <name evidence="8" type="ORF">A3H70_01540</name>
</gene>
<feature type="transmembrane region" description="Helical" evidence="6">
    <location>
        <begin position="194"/>
        <end position="213"/>
    </location>
</feature>
<reference evidence="8 9" key="1">
    <citation type="journal article" date="2016" name="Nat. Commun.">
        <title>Thousands of microbial genomes shed light on interconnected biogeochemical processes in an aquifer system.</title>
        <authorList>
            <person name="Anantharaman K."/>
            <person name="Brown C.T."/>
            <person name="Hug L.A."/>
            <person name="Sharon I."/>
            <person name="Castelle C.J."/>
            <person name="Probst A.J."/>
            <person name="Thomas B.C."/>
            <person name="Singh A."/>
            <person name="Wilkins M.J."/>
            <person name="Karaoz U."/>
            <person name="Brodie E.L."/>
            <person name="Williams K.H."/>
            <person name="Hubbard S.S."/>
            <person name="Banfield J.F."/>
        </authorList>
    </citation>
    <scope>NUCLEOTIDE SEQUENCE [LARGE SCALE GENOMIC DNA]</scope>
</reference>
<dbReference type="PANTHER" id="PTHR12677">
    <property type="entry name" value="GOLGI APPARATUS MEMBRANE PROTEIN TVP38-RELATED"/>
    <property type="match status" value="1"/>
</dbReference>
<evidence type="ECO:0000256" key="1">
    <source>
        <dbReference type="ARBA" id="ARBA00004651"/>
    </source>
</evidence>
<keyword evidence="5 6" id="KW-0472">Membrane</keyword>
<keyword evidence="4 6" id="KW-1133">Transmembrane helix</keyword>
<comment type="caution">
    <text evidence="6">Lacks conserved residue(s) required for the propagation of feature annotation.</text>
</comment>
<evidence type="ECO:0000256" key="5">
    <source>
        <dbReference type="ARBA" id="ARBA00023136"/>
    </source>
</evidence>
<name>A0A1G2BY95_9BACT</name>
<dbReference type="InterPro" id="IPR032816">
    <property type="entry name" value="VTT_dom"/>
</dbReference>
<evidence type="ECO:0000256" key="3">
    <source>
        <dbReference type="ARBA" id="ARBA00022692"/>
    </source>
</evidence>
<protein>
    <recommendedName>
        <fullName evidence="6">TVP38/TMEM64 family membrane protein</fullName>
    </recommendedName>
</protein>
<dbReference type="AlphaFoldDB" id="A0A1G2BY95"/>
<evidence type="ECO:0000259" key="7">
    <source>
        <dbReference type="Pfam" id="PF09335"/>
    </source>
</evidence>
<feature type="transmembrane region" description="Helical" evidence="6">
    <location>
        <begin position="12"/>
        <end position="33"/>
    </location>
</feature>
<dbReference type="GO" id="GO:0005886">
    <property type="term" value="C:plasma membrane"/>
    <property type="evidence" value="ECO:0007669"/>
    <property type="project" value="UniProtKB-SubCell"/>
</dbReference>
<comment type="caution">
    <text evidence="8">The sequence shown here is derived from an EMBL/GenBank/DDBJ whole genome shotgun (WGS) entry which is preliminary data.</text>
</comment>
<evidence type="ECO:0000256" key="2">
    <source>
        <dbReference type="ARBA" id="ARBA00022475"/>
    </source>
</evidence>
<sequence length="226" mass="25531">MSFFNTNKQKKTIYALIFIVVILVLVYFGHYFKAIFASADSIREWVLQFGVWAPAAALALEAGQVIIAPLNNFFTNFAAGYIFGPWLGTLYSYVGWIVGAIAVFWFCRIFGRGFVSLFIKEDKLHRFDAVMARGQYVIFMLLLLPGPPDDFIVYLIGLTKGMSFRAFLWMILASKLPGKLATAFLGAGVAEHSTIAFIIYAVFIIASGLVYWLKPGLWQLWHKKNR</sequence>
<keyword evidence="3 6" id="KW-0812">Transmembrane</keyword>
<dbReference type="EMBL" id="MHKO01000002">
    <property type="protein sequence ID" value="OGY93187.1"/>
    <property type="molecule type" value="Genomic_DNA"/>
</dbReference>
<evidence type="ECO:0000256" key="4">
    <source>
        <dbReference type="ARBA" id="ARBA00022989"/>
    </source>
</evidence>
<evidence type="ECO:0000256" key="6">
    <source>
        <dbReference type="RuleBase" id="RU366058"/>
    </source>
</evidence>
<accession>A0A1G2BY95</accession>
<evidence type="ECO:0000313" key="8">
    <source>
        <dbReference type="EMBL" id="OGY93187.1"/>
    </source>
</evidence>
<dbReference type="Proteomes" id="UP000178109">
    <property type="component" value="Unassembled WGS sequence"/>
</dbReference>
<feature type="transmembrane region" description="Helical" evidence="6">
    <location>
        <begin position="90"/>
        <end position="107"/>
    </location>
</feature>
<dbReference type="InterPro" id="IPR015414">
    <property type="entry name" value="TMEM64"/>
</dbReference>
<organism evidence="8 9">
    <name type="scientific">Candidatus Komeilibacteria bacterium RIFCSPLOWO2_02_FULL_48_11</name>
    <dbReference type="NCBI Taxonomy" id="1798553"/>
    <lineage>
        <taxon>Bacteria</taxon>
        <taxon>Candidatus Komeiliibacteriota</taxon>
    </lineage>
</organism>
<dbReference type="Pfam" id="PF09335">
    <property type="entry name" value="VTT_dom"/>
    <property type="match status" value="1"/>
</dbReference>
<dbReference type="PANTHER" id="PTHR12677:SF59">
    <property type="entry name" value="GOLGI APPARATUS MEMBRANE PROTEIN TVP38-RELATED"/>
    <property type="match status" value="1"/>
</dbReference>
<comment type="similarity">
    <text evidence="6">Belongs to the TVP38/TMEM64 family.</text>
</comment>
<keyword evidence="2 6" id="KW-1003">Cell membrane</keyword>
<evidence type="ECO:0000313" key="9">
    <source>
        <dbReference type="Proteomes" id="UP000178109"/>
    </source>
</evidence>
<comment type="subcellular location">
    <subcellularLocation>
        <location evidence="1 6">Cell membrane</location>
        <topology evidence="1 6">Multi-pass membrane protein</topology>
    </subcellularLocation>
</comment>
<feature type="domain" description="VTT" evidence="7">
    <location>
        <begin position="75"/>
        <end position="187"/>
    </location>
</feature>
<dbReference type="STRING" id="1798553.A3H70_01540"/>
<proteinExistence type="inferred from homology"/>